<accession>A0A6A7N8Z4</accession>
<dbReference type="Proteomes" id="UP000440498">
    <property type="component" value="Unassembled WGS sequence"/>
</dbReference>
<evidence type="ECO:0000256" key="1">
    <source>
        <dbReference type="ARBA" id="ARBA00004651"/>
    </source>
</evidence>
<dbReference type="EMBL" id="WHUG01000012">
    <property type="protein sequence ID" value="MQA41332.1"/>
    <property type="molecule type" value="Genomic_DNA"/>
</dbReference>
<keyword evidence="4 7" id="KW-0812">Transmembrane</keyword>
<dbReference type="PANTHER" id="PTHR43663">
    <property type="entry name" value="CHROMATE TRANSPORT PROTEIN-RELATED"/>
    <property type="match status" value="1"/>
</dbReference>
<comment type="subcellular location">
    <subcellularLocation>
        <location evidence="1">Cell membrane</location>
        <topology evidence="1">Multi-pass membrane protein</topology>
    </subcellularLocation>
</comment>
<evidence type="ECO:0000256" key="5">
    <source>
        <dbReference type="ARBA" id="ARBA00022989"/>
    </source>
</evidence>
<protein>
    <submittedName>
        <fullName evidence="8">Chromate transporter</fullName>
    </submittedName>
</protein>
<dbReference type="InterPro" id="IPR003370">
    <property type="entry name" value="Chromate_transpt"/>
</dbReference>
<feature type="transmembrane region" description="Helical" evidence="7">
    <location>
        <begin position="77"/>
        <end position="101"/>
    </location>
</feature>
<proteinExistence type="inferred from homology"/>
<dbReference type="AlphaFoldDB" id="A0A6A7N8Z4"/>
<evidence type="ECO:0000256" key="7">
    <source>
        <dbReference type="SAM" id="Phobius"/>
    </source>
</evidence>
<evidence type="ECO:0000256" key="4">
    <source>
        <dbReference type="ARBA" id="ARBA00022692"/>
    </source>
</evidence>
<dbReference type="RefSeq" id="WP_152840579.1">
    <property type="nucleotide sequence ID" value="NZ_WHUG01000012.1"/>
</dbReference>
<keyword evidence="5 7" id="KW-1133">Transmembrane helix</keyword>
<evidence type="ECO:0000256" key="6">
    <source>
        <dbReference type="ARBA" id="ARBA00023136"/>
    </source>
</evidence>
<comment type="similarity">
    <text evidence="2">Belongs to the chromate ion transporter (CHR) (TC 2.A.51) family.</text>
</comment>
<evidence type="ECO:0000313" key="9">
    <source>
        <dbReference type="Proteomes" id="UP000440498"/>
    </source>
</evidence>
<feature type="transmembrane region" description="Helical" evidence="7">
    <location>
        <begin position="145"/>
        <end position="174"/>
    </location>
</feature>
<gene>
    <name evidence="8" type="ORF">GEV02_24615</name>
</gene>
<dbReference type="Pfam" id="PF02417">
    <property type="entry name" value="Chromate_transp"/>
    <property type="match status" value="1"/>
</dbReference>
<reference evidence="8 9" key="1">
    <citation type="submission" date="2019-10" db="EMBL/GenBank/DDBJ databases">
        <title>Two novel species isolated from a subtropical stream in China.</title>
        <authorList>
            <person name="Lu H."/>
        </authorList>
    </citation>
    <scope>NUCLEOTIDE SEQUENCE [LARGE SCALE GENOMIC DNA]</scope>
    <source>
        <strain evidence="8 9">FT29W</strain>
    </source>
</reference>
<keyword evidence="9" id="KW-1185">Reference proteome</keyword>
<evidence type="ECO:0000256" key="2">
    <source>
        <dbReference type="ARBA" id="ARBA00005262"/>
    </source>
</evidence>
<dbReference type="GO" id="GO:0005886">
    <property type="term" value="C:plasma membrane"/>
    <property type="evidence" value="ECO:0007669"/>
    <property type="project" value="UniProtKB-SubCell"/>
</dbReference>
<dbReference type="PANTHER" id="PTHR43663:SF1">
    <property type="entry name" value="CHROMATE TRANSPORTER"/>
    <property type="match status" value="1"/>
</dbReference>
<organism evidence="8 9">
    <name type="scientific">Rugamonas aquatica</name>
    <dbReference type="NCBI Taxonomy" id="2743357"/>
    <lineage>
        <taxon>Bacteria</taxon>
        <taxon>Pseudomonadati</taxon>
        <taxon>Pseudomonadota</taxon>
        <taxon>Betaproteobacteria</taxon>
        <taxon>Burkholderiales</taxon>
        <taxon>Oxalobacteraceae</taxon>
        <taxon>Telluria group</taxon>
        <taxon>Rugamonas</taxon>
    </lineage>
</organism>
<feature type="transmembrane region" description="Helical" evidence="7">
    <location>
        <begin position="12"/>
        <end position="38"/>
    </location>
</feature>
<comment type="caution">
    <text evidence="8">The sequence shown here is derived from an EMBL/GenBank/DDBJ whole genome shotgun (WGS) entry which is preliminary data.</text>
</comment>
<name>A0A6A7N8Z4_9BURK</name>
<sequence>MNEQSPVTELSLHIAVMSLMAVGGGVVLLGPQVGHYVVDARQWLSNEQFAAAYAIAQAAPGPNLLFVSLVGWLIAGWAGAICTTLAVLLPSTLLTLTAIRLQARHAGGRLTRALGDAFAPISIGFLAATAWLFTRISNVDIQADALTLAAALILLRSKINPVILIAAGALAGALRLI</sequence>
<feature type="transmembrane region" description="Helical" evidence="7">
    <location>
        <begin position="113"/>
        <end position="133"/>
    </location>
</feature>
<dbReference type="InterPro" id="IPR052518">
    <property type="entry name" value="CHR_Transporter"/>
</dbReference>
<keyword evidence="6 7" id="KW-0472">Membrane</keyword>
<evidence type="ECO:0000256" key="3">
    <source>
        <dbReference type="ARBA" id="ARBA00022475"/>
    </source>
</evidence>
<keyword evidence="3" id="KW-1003">Cell membrane</keyword>
<dbReference type="GO" id="GO:0015109">
    <property type="term" value="F:chromate transmembrane transporter activity"/>
    <property type="evidence" value="ECO:0007669"/>
    <property type="project" value="InterPro"/>
</dbReference>
<evidence type="ECO:0000313" key="8">
    <source>
        <dbReference type="EMBL" id="MQA41332.1"/>
    </source>
</evidence>